<dbReference type="AlphaFoldDB" id="A0AAV0IUN6"/>
<reference evidence="1" key="1">
    <citation type="submission" date="2022-08" db="EMBL/GenBank/DDBJ databases">
        <authorList>
            <person name="Gutierrez-Valencia J."/>
        </authorList>
    </citation>
    <scope>NUCLEOTIDE SEQUENCE</scope>
</reference>
<evidence type="ECO:0000313" key="1">
    <source>
        <dbReference type="EMBL" id="CAI0400025.1"/>
    </source>
</evidence>
<evidence type="ECO:0000313" key="2">
    <source>
        <dbReference type="Proteomes" id="UP001154282"/>
    </source>
</evidence>
<proteinExistence type="predicted"/>
<gene>
    <name evidence="1" type="ORF">LITE_LOCUS10564</name>
</gene>
<accession>A0AAV0IUN6</accession>
<keyword evidence="2" id="KW-1185">Reference proteome</keyword>
<comment type="caution">
    <text evidence="1">The sequence shown here is derived from an EMBL/GenBank/DDBJ whole genome shotgun (WGS) entry which is preliminary data.</text>
</comment>
<sequence>MSRSGTPAIAPHSSPPTNA</sequence>
<name>A0AAV0IUN6_9ROSI</name>
<dbReference type="Proteomes" id="UP001154282">
    <property type="component" value="Unassembled WGS sequence"/>
</dbReference>
<dbReference type="EMBL" id="CAMGYJ010000004">
    <property type="protein sequence ID" value="CAI0400025.1"/>
    <property type="molecule type" value="Genomic_DNA"/>
</dbReference>
<protein>
    <submittedName>
        <fullName evidence="1">Uncharacterized protein</fullName>
    </submittedName>
</protein>
<organism evidence="1 2">
    <name type="scientific">Linum tenue</name>
    <dbReference type="NCBI Taxonomy" id="586396"/>
    <lineage>
        <taxon>Eukaryota</taxon>
        <taxon>Viridiplantae</taxon>
        <taxon>Streptophyta</taxon>
        <taxon>Embryophyta</taxon>
        <taxon>Tracheophyta</taxon>
        <taxon>Spermatophyta</taxon>
        <taxon>Magnoliopsida</taxon>
        <taxon>eudicotyledons</taxon>
        <taxon>Gunneridae</taxon>
        <taxon>Pentapetalae</taxon>
        <taxon>rosids</taxon>
        <taxon>fabids</taxon>
        <taxon>Malpighiales</taxon>
        <taxon>Linaceae</taxon>
        <taxon>Linum</taxon>
    </lineage>
</organism>